<sequence length="88" mass="9532">MRCPAVAQAAVIGMPDERLGEVGWAYVVAKQGGELTEGGLIAWCREQMANYKVPRRVLLVDALPTNASGKVVKYQLRERAGEVVGTMT</sequence>
<evidence type="ECO:0000256" key="2">
    <source>
        <dbReference type="ARBA" id="ARBA00022598"/>
    </source>
</evidence>
<keyword evidence="7" id="KW-1185">Reference proteome</keyword>
<evidence type="ECO:0000256" key="1">
    <source>
        <dbReference type="ARBA" id="ARBA00006432"/>
    </source>
</evidence>
<proteinExistence type="inferred from homology"/>
<reference evidence="6" key="1">
    <citation type="submission" date="2023-06" db="EMBL/GenBank/DDBJ databases">
        <authorList>
            <person name="Zhang S."/>
        </authorList>
    </citation>
    <scope>NUCLEOTIDE SEQUENCE</scope>
    <source>
        <strain evidence="6">SG2303</strain>
    </source>
</reference>
<dbReference type="RefSeq" id="WP_289832104.1">
    <property type="nucleotide sequence ID" value="NZ_JAUEDK010000069.1"/>
</dbReference>
<comment type="similarity">
    <text evidence="1">Belongs to the ATP-dependent AMP-binding enzyme family.</text>
</comment>
<dbReference type="EMBL" id="JAUEDK010000069">
    <property type="protein sequence ID" value="MDN0077467.1"/>
    <property type="molecule type" value="Genomic_DNA"/>
</dbReference>
<keyword evidence="4" id="KW-0443">Lipid metabolism</keyword>
<dbReference type="PANTHER" id="PTHR43859">
    <property type="entry name" value="ACYL-ACTIVATING ENZYME"/>
    <property type="match status" value="1"/>
</dbReference>
<dbReference type="PANTHER" id="PTHR43859:SF4">
    <property type="entry name" value="BUTANOATE--COA LIGASE AAE1-RELATED"/>
    <property type="match status" value="1"/>
</dbReference>
<dbReference type="InterPro" id="IPR025110">
    <property type="entry name" value="AMP-bd_C"/>
</dbReference>
<accession>A0ABT7XUL9</accession>
<keyword evidence="3" id="KW-0276">Fatty acid metabolism</keyword>
<keyword evidence="2" id="KW-0436">Ligase</keyword>
<evidence type="ECO:0000259" key="5">
    <source>
        <dbReference type="Pfam" id="PF13193"/>
    </source>
</evidence>
<evidence type="ECO:0000256" key="3">
    <source>
        <dbReference type="ARBA" id="ARBA00022832"/>
    </source>
</evidence>
<evidence type="ECO:0000313" key="6">
    <source>
        <dbReference type="EMBL" id="MDN0077467.1"/>
    </source>
</evidence>
<dbReference type="SUPFAM" id="SSF56801">
    <property type="entry name" value="Acetyl-CoA synthetase-like"/>
    <property type="match status" value="1"/>
</dbReference>
<protein>
    <recommendedName>
        <fullName evidence="5">AMP-binding enzyme C-terminal domain-containing protein</fullName>
    </recommendedName>
</protein>
<feature type="domain" description="AMP-binding enzyme C-terminal" evidence="5">
    <location>
        <begin position="1"/>
        <end position="70"/>
    </location>
</feature>
<organism evidence="6 7">
    <name type="scientific">Crenobacter oryzisoli</name>
    <dbReference type="NCBI Taxonomy" id="3056844"/>
    <lineage>
        <taxon>Bacteria</taxon>
        <taxon>Pseudomonadati</taxon>
        <taxon>Pseudomonadota</taxon>
        <taxon>Betaproteobacteria</taxon>
        <taxon>Neisseriales</taxon>
        <taxon>Neisseriaceae</taxon>
        <taxon>Crenobacter</taxon>
    </lineage>
</organism>
<dbReference type="InterPro" id="IPR045851">
    <property type="entry name" value="AMP-bd_C_sf"/>
</dbReference>
<gene>
    <name evidence="6" type="ORF">QU481_21830</name>
</gene>
<evidence type="ECO:0000313" key="7">
    <source>
        <dbReference type="Proteomes" id="UP001168540"/>
    </source>
</evidence>
<comment type="caution">
    <text evidence="6">The sequence shown here is derived from an EMBL/GenBank/DDBJ whole genome shotgun (WGS) entry which is preliminary data.</text>
</comment>
<evidence type="ECO:0000256" key="4">
    <source>
        <dbReference type="ARBA" id="ARBA00023098"/>
    </source>
</evidence>
<name>A0ABT7XUL9_9NEIS</name>
<dbReference type="Proteomes" id="UP001168540">
    <property type="component" value="Unassembled WGS sequence"/>
</dbReference>
<dbReference type="Pfam" id="PF13193">
    <property type="entry name" value="AMP-binding_C"/>
    <property type="match status" value="1"/>
</dbReference>
<dbReference type="Gene3D" id="3.30.300.30">
    <property type="match status" value="1"/>
</dbReference>